<name>A0ACC0Q7A6_RHOML</name>
<reference evidence="1" key="1">
    <citation type="submission" date="2022-02" db="EMBL/GenBank/DDBJ databases">
        <title>Plant Genome Project.</title>
        <authorList>
            <person name="Zhang R.-G."/>
        </authorList>
    </citation>
    <scope>NUCLEOTIDE SEQUENCE</scope>
    <source>
        <strain evidence="1">AT1</strain>
    </source>
</reference>
<dbReference type="Proteomes" id="UP001062846">
    <property type="component" value="Chromosome 1"/>
</dbReference>
<dbReference type="EMBL" id="CM046388">
    <property type="protein sequence ID" value="KAI8573349.1"/>
    <property type="molecule type" value="Genomic_DNA"/>
</dbReference>
<keyword evidence="2" id="KW-1185">Reference proteome</keyword>
<accession>A0ACC0Q7A6</accession>
<protein>
    <submittedName>
        <fullName evidence="1">Uncharacterized protein</fullName>
    </submittedName>
</protein>
<organism evidence="1 2">
    <name type="scientific">Rhododendron molle</name>
    <name type="common">Chinese azalea</name>
    <name type="synonym">Azalea mollis</name>
    <dbReference type="NCBI Taxonomy" id="49168"/>
    <lineage>
        <taxon>Eukaryota</taxon>
        <taxon>Viridiplantae</taxon>
        <taxon>Streptophyta</taxon>
        <taxon>Embryophyta</taxon>
        <taxon>Tracheophyta</taxon>
        <taxon>Spermatophyta</taxon>
        <taxon>Magnoliopsida</taxon>
        <taxon>eudicotyledons</taxon>
        <taxon>Gunneridae</taxon>
        <taxon>Pentapetalae</taxon>
        <taxon>asterids</taxon>
        <taxon>Ericales</taxon>
        <taxon>Ericaceae</taxon>
        <taxon>Ericoideae</taxon>
        <taxon>Rhodoreae</taxon>
        <taxon>Rhododendron</taxon>
    </lineage>
</organism>
<evidence type="ECO:0000313" key="2">
    <source>
        <dbReference type="Proteomes" id="UP001062846"/>
    </source>
</evidence>
<comment type="caution">
    <text evidence="1">The sequence shown here is derived from an EMBL/GenBank/DDBJ whole genome shotgun (WGS) entry which is preliminary data.</text>
</comment>
<sequence length="80" mass="8985">MASDPATRAKVTNTFQQASKEGMNIARTWAFSDGGSDRPLQSSPGTCNPHTFQVTHYKRTRGGVLRHRVMYTWTVDLDNQ</sequence>
<evidence type="ECO:0000313" key="1">
    <source>
        <dbReference type="EMBL" id="KAI8573349.1"/>
    </source>
</evidence>
<gene>
    <name evidence="1" type="ORF">RHMOL_Rhmol01G0270200</name>
</gene>
<proteinExistence type="predicted"/>